<sequence length="66" mass="7303">MHCSFGIFFHLLLRANCSSQAVQSSVCFCSGCSSFLSVPSAGDRVPSSFFRLYLRAGAPRNQFIHR</sequence>
<evidence type="ECO:0000313" key="3">
    <source>
        <dbReference type="Proteomes" id="UP000441208"/>
    </source>
</evidence>
<evidence type="ECO:0008006" key="4">
    <source>
        <dbReference type="Google" id="ProtNLM"/>
    </source>
</evidence>
<protein>
    <recommendedName>
        <fullName evidence="4">Secreted protein</fullName>
    </recommendedName>
</protein>
<gene>
    <name evidence="2" type="ORF">PF007_g31318</name>
</gene>
<evidence type="ECO:0000256" key="1">
    <source>
        <dbReference type="SAM" id="SignalP"/>
    </source>
</evidence>
<proteinExistence type="predicted"/>
<feature type="chain" id="PRO_5025530474" description="Secreted protein" evidence="1">
    <location>
        <begin position="20"/>
        <end position="66"/>
    </location>
</feature>
<dbReference type="EMBL" id="QXFZ01006570">
    <property type="protein sequence ID" value="KAE9058395.1"/>
    <property type="molecule type" value="Genomic_DNA"/>
</dbReference>
<reference evidence="2 3" key="1">
    <citation type="submission" date="2018-08" db="EMBL/GenBank/DDBJ databases">
        <title>Genomic investigation of the strawberry pathogen Phytophthora fragariae indicates pathogenicity is determined by transcriptional variation in three key races.</title>
        <authorList>
            <person name="Adams T.M."/>
            <person name="Armitage A.D."/>
            <person name="Sobczyk M.K."/>
            <person name="Bates H.J."/>
            <person name="Dunwell J.M."/>
            <person name="Nellist C.F."/>
            <person name="Harrison R.J."/>
        </authorList>
    </citation>
    <scope>NUCLEOTIDE SEQUENCE [LARGE SCALE GENOMIC DNA]</scope>
    <source>
        <strain evidence="2 3">NOV-71</strain>
    </source>
</reference>
<feature type="signal peptide" evidence="1">
    <location>
        <begin position="1"/>
        <end position="19"/>
    </location>
</feature>
<comment type="caution">
    <text evidence="2">The sequence shown here is derived from an EMBL/GenBank/DDBJ whole genome shotgun (WGS) entry which is preliminary data.</text>
</comment>
<name>A0A6A3PP82_9STRA</name>
<accession>A0A6A3PP82</accession>
<dbReference type="AlphaFoldDB" id="A0A6A3PP82"/>
<dbReference type="Proteomes" id="UP000441208">
    <property type="component" value="Unassembled WGS sequence"/>
</dbReference>
<keyword evidence="1" id="KW-0732">Signal</keyword>
<evidence type="ECO:0000313" key="2">
    <source>
        <dbReference type="EMBL" id="KAE9058395.1"/>
    </source>
</evidence>
<organism evidence="2 3">
    <name type="scientific">Phytophthora fragariae</name>
    <dbReference type="NCBI Taxonomy" id="53985"/>
    <lineage>
        <taxon>Eukaryota</taxon>
        <taxon>Sar</taxon>
        <taxon>Stramenopiles</taxon>
        <taxon>Oomycota</taxon>
        <taxon>Peronosporomycetes</taxon>
        <taxon>Peronosporales</taxon>
        <taxon>Peronosporaceae</taxon>
        <taxon>Phytophthora</taxon>
    </lineage>
</organism>